<proteinExistence type="predicted"/>
<evidence type="ECO:0008006" key="3">
    <source>
        <dbReference type="Google" id="ProtNLM"/>
    </source>
</evidence>
<organism evidence="1 2">
    <name type="scientific">Armillaria gallica</name>
    <name type="common">Bulbous honey fungus</name>
    <name type="synonym">Armillaria bulbosa</name>
    <dbReference type="NCBI Taxonomy" id="47427"/>
    <lineage>
        <taxon>Eukaryota</taxon>
        <taxon>Fungi</taxon>
        <taxon>Dikarya</taxon>
        <taxon>Basidiomycota</taxon>
        <taxon>Agaricomycotina</taxon>
        <taxon>Agaricomycetes</taxon>
        <taxon>Agaricomycetidae</taxon>
        <taxon>Agaricales</taxon>
        <taxon>Marasmiineae</taxon>
        <taxon>Physalacriaceae</taxon>
        <taxon>Armillaria</taxon>
    </lineage>
</organism>
<dbReference type="OrthoDB" id="629492at2759"/>
<sequence length="102" mass="11295">MSYNPDYYHIGNGVACWYYKHDTSMRGINCDYSHAPDIRSVRDKGEMSAFIAYKDAIHLPPVPALAKPVKPPKSSTRKQVWGNSMVVKGRAAMDPGAGILIL</sequence>
<keyword evidence="2" id="KW-1185">Reference proteome</keyword>
<accession>A0A2H3CM72</accession>
<evidence type="ECO:0000313" key="2">
    <source>
        <dbReference type="Proteomes" id="UP000217790"/>
    </source>
</evidence>
<dbReference type="Proteomes" id="UP000217790">
    <property type="component" value="Unassembled WGS sequence"/>
</dbReference>
<protein>
    <recommendedName>
        <fullName evidence="3">C3H1-type domain-containing protein</fullName>
    </recommendedName>
</protein>
<name>A0A2H3CM72_ARMGA</name>
<gene>
    <name evidence="1" type="ORF">ARMGADRAFT_1038260</name>
</gene>
<dbReference type="InParanoid" id="A0A2H3CM72"/>
<reference evidence="2" key="1">
    <citation type="journal article" date="2017" name="Nat. Ecol. Evol.">
        <title>Genome expansion and lineage-specific genetic innovations in the forest pathogenic fungi Armillaria.</title>
        <authorList>
            <person name="Sipos G."/>
            <person name="Prasanna A.N."/>
            <person name="Walter M.C."/>
            <person name="O'Connor E."/>
            <person name="Balint B."/>
            <person name="Krizsan K."/>
            <person name="Kiss B."/>
            <person name="Hess J."/>
            <person name="Varga T."/>
            <person name="Slot J."/>
            <person name="Riley R."/>
            <person name="Boka B."/>
            <person name="Rigling D."/>
            <person name="Barry K."/>
            <person name="Lee J."/>
            <person name="Mihaltcheva S."/>
            <person name="LaButti K."/>
            <person name="Lipzen A."/>
            <person name="Waldron R."/>
            <person name="Moloney N.M."/>
            <person name="Sperisen C."/>
            <person name="Kredics L."/>
            <person name="Vagvoelgyi C."/>
            <person name="Patrignani A."/>
            <person name="Fitzpatrick D."/>
            <person name="Nagy I."/>
            <person name="Doyle S."/>
            <person name="Anderson J.B."/>
            <person name="Grigoriev I.V."/>
            <person name="Gueldener U."/>
            <person name="Muensterkoetter M."/>
            <person name="Nagy L.G."/>
        </authorList>
    </citation>
    <scope>NUCLEOTIDE SEQUENCE [LARGE SCALE GENOMIC DNA]</scope>
    <source>
        <strain evidence="2">Ar21-2</strain>
    </source>
</reference>
<dbReference type="AlphaFoldDB" id="A0A2H3CM72"/>
<dbReference type="EMBL" id="KZ293711">
    <property type="protein sequence ID" value="PBK82970.1"/>
    <property type="molecule type" value="Genomic_DNA"/>
</dbReference>
<evidence type="ECO:0000313" key="1">
    <source>
        <dbReference type="EMBL" id="PBK82970.1"/>
    </source>
</evidence>